<organism evidence="1 2">
    <name type="scientific">Batillaria attramentaria</name>
    <dbReference type="NCBI Taxonomy" id="370345"/>
    <lineage>
        <taxon>Eukaryota</taxon>
        <taxon>Metazoa</taxon>
        <taxon>Spiralia</taxon>
        <taxon>Lophotrochozoa</taxon>
        <taxon>Mollusca</taxon>
        <taxon>Gastropoda</taxon>
        <taxon>Caenogastropoda</taxon>
        <taxon>Sorbeoconcha</taxon>
        <taxon>Cerithioidea</taxon>
        <taxon>Batillariidae</taxon>
        <taxon>Batillaria</taxon>
    </lineage>
</organism>
<keyword evidence="2" id="KW-1185">Reference proteome</keyword>
<proteinExistence type="predicted"/>
<evidence type="ECO:0000313" key="2">
    <source>
        <dbReference type="Proteomes" id="UP001519460"/>
    </source>
</evidence>
<dbReference type="Proteomes" id="UP001519460">
    <property type="component" value="Unassembled WGS sequence"/>
</dbReference>
<dbReference type="AlphaFoldDB" id="A0ABD0M0Q5"/>
<gene>
    <name evidence="1" type="ORF">BaRGS_00003424</name>
</gene>
<evidence type="ECO:0008006" key="3">
    <source>
        <dbReference type="Google" id="ProtNLM"/>
    </source>
</evidence>
<reference evidence="1 2" key="1">
    <citation type="journal article" date="2023" name="Sci. Data">
        <title>Genome assembly of the Korean intertidal mud-creeper Batillaria attramentaria.</title>
        <authorList>
            <person name="Patra A.K."/>
            <person name="Ho P.T."/>
            <person name="Jun S."/>
            <person name="Lee S.J."/>
            <person name="Kim Y."/>
            <person name="Won Y.J."/>
        </authorList>
    </citation>
    <scope>NUCLEOTIDE SEQUENCE [LARGE SCALE GENOMIC DNA]</scope>
    <source>
        <strain evidence="1">Wonlab-2016</strain>
    </source>
</reference>
<evidence type="ECO:0000313" key="1">
    <source>
        <dbReference type="EMBL" id="KAK7505262.1"/>
    </source>
</evidence>
<dbReference type="EMBL" id="JACVVK020000011">
    <property type="protein sequence ID" value="KAK7505262.1"/>
    <property type="molecule type" value="Genomic_DNA"/>
</dbReference>
<protein>
    <recommendedName>
        <fullName evidence="3">Secreted protein</fullName>
    </recommendedName>
</protein>
<name>A0ABD0M0Q5_9CAEN</name>
<comment type="caution">
    <text evidence="1">The sequence shown here is derived from an EMBL/GenBank/DDBJ whole genome shotgun (WGS) entry which is preliminary data.</text>
</comment>
<sequence length="118" mass="12817">MPRCRAYGGLVLSVPASFRQSSSTENAELLSRKMGPLSCFDSCSCGLLFAYCSASFLSCIADRASVTCSVPNRPDTVLAQTVPHPQIASFCQDFSVYFLTSQTVHEFLKCGPRFLSIS</sequence>
<accession>A0ABD0M0Q5</accession>